<dbReference type="SUPFAM" id="SSF55811">
    <property type="entry name" value="Nudix"/>
    <property type="match status" value="1"/>
</dbReference>
<dbReference type="PANTHER" id="PTHR43046:SF12">
    <property type="entry name" value="GDP-MANNOSE MANNOSYL HYDROLASE"/>
    <property type="match status" value="1"/>
</dbReference>
<dbReference type="Pfam" id="PF00293">
    <property type="entry name" value="NUDIX"/>
    <property type="match status" value="1"/>
</dbReference>
<feature type="domain" description="Nudix hydrolase" evidence="4">
    <location>
        <begin position="161"/>
        <end position="299"/>
    </location>
</feature>
<dbReference type="HOGENOM" id="CLU_860304_0_0_11"/>
<keyword evidence="2" id="KW-0378">Hydrolase</keyword>
<dbReference type="PROSITE" id="PS51462">
    <property type="entry name" value="NUDIX"/>
    <property type="match status" value="1"/>
</dbReference>
<dbReference type="eggNOG" id="COG1051">
    <property type="taxonomic scope" value="Bacteria"/>
</dbReference>
<dbReference type="Gene3D" id="3.90.79.10">
    <property type="entry name" value="Nucleoside Triphosphate Pyrophosphohydrolase"/>
    <property type="match status" value="1"/>
</dbReference>
<gene>
    <name evidence="5" type="ordered locus">Sros_2538</name>
</gene>
<dbReference type="AlphaFoldDB" id="D2B334"/>
<keyword evidence="3" id="KW-0460">Magnesium</keyword>
<keyword evidence="6" id="KW-1185">Reference proteome</keyword>
<dbReference type="InterPro" id="IPR015797">
    <property type="entry name" value="NUDIX_hydrolase-like_dom_sf"/>
</dbReference>
<evidence type="ECO:0000313" key="6">
    <source>
        <dbReference type="Proteomes" id="UP000002029"/>
    </source>
</evidence>
<name>D2B334_STRRD</name>
<evidence type="ECO:0000256" key="3">
    <source>
        <dbReference type="ARBA" id="ARBA00022842"/>
    </source>
</evidence>
<protein>
    <recommendedName>
        <fullName evidence="4">Nudix hydrolase domain-containing protein</fullName>
    </recommendedName>
</protein>
<dbReference type="KEGG" id="sro:Sros_2538"/>
<evidence type="ECO:0000256" key="2">
    <source>
        <dbReference type="ARBA" id="ARBA00022801"/>
    </source>
</evidence>
<dbReference type="PANTHER" id="PTHR43046">
    <property type="entry name" value="GDP-MANNOSE MANNOSYL HYDROLASE"/>
    <property type="match status" value="1"/>
</dbReference>
<dbReference type="InterPro" id="IPR000086">
    <property type="entry name" value="NUDIX_hydrolase_dom"/>
</dbReference>
<evidence type="ECO:0000256" key="1">
    <source>
        <dbReference type="ARBA" id="ARBA00001946"/>
    </source>
</evidence>
<evidence type="ECO:0000259" key="4">
    <source>
        <dbReference type="PROSITE" id="PS51462"/>
    </source>
</evidence>
<sequence>MTNPHPTYEQITTRGGSEIHLRLGTAETELLGEAALHLAAGLDTALRAMAELRAGAWDRTAPGPHDDGRPGAQRQRMGETVHALARDLIPRLEAIQAATLRRWKAEGASYAEIASAMGLSNAAGAPNRATAQSRLRALEDAGPSPLERWVCGPITHARDVCDHTSIGVIVTDEHGRYLLIERAEYPHAWAPPAGHVDDRDTPGRTACEEVAKETGLTVGQLEHMTGGWRPNRCCRLVRQGRTPGHHWTVYRAVVTGEPAPSADKTHVARWVTGAELQALADRTAAYARGKVTETEWAASPGLEDVWRWWLRRVGILDTTDAAR</sequence>
<dbReference type="EMBL" id="CP001814">
    <property type="protein sequence ID" value="ACZ85514.1"/>
    <property type="molecule type" value="Genomic_DNA"/>
</dbReference>
<dbReference type="RefSeq" id="WP_012889259.1">
    <property type="nucleotide sequence ID" value="NC_013595.1"/>
</dbReference>
<dbReference type="GO" id="GO:0016787">
    <property type="term" value="F:hydrolase activity"/>
    <property type="evidence" value="ECO:0007669"/>
    <property type="project" value="UniProtKB-KW"/>
</dbReference>
<evidence type="ECO:0000313" key="5">
    <source>
        <dbReference type="EMBL" id="ACZ85514.1"/>
    </source>
</evidence>
<comment type="cofactor">
    <cofactor evidence="1">
        <name>Mg(2+)</name>
        <dbReference type="ChEBI" id="CHEBI:18420"/>
    </cofactor>
</comment>
<organism evidence="5 6">
    <name type="scientific">Streptosporangium roseum (strain ATCC 12428 / DSM 43021 / JCM 3005 / KCTC 9067 / NCIMB 10171 / NRRL 2505 / NI 9100)</name>
    <dbReference type="NCBI Taxonomy" id="479432"/>
    <lineage>
        <taxon>Bacteria</taxon>
        <taxon>Bacillati</taxon>
        <taxon>Actinomycetota</taxon>
        <taxon>Actinomycetes</taxon>
        <taxon>Streptosporangiales</taxon>
        <taxon>Streptosporangiaceae</taxon>
        <taxon>Streptosporangium</taxon>
    </lineage>
</organism>
<accession>D2B334</accession>
<reference evidence="5 6" key="1">
    <citation type="journal article" date="2010" name="Stand. Genomic Sci.">
        <title>Complete genome sequence of Streptosporangium roseum type strain (NI 9100).</title>
        <authorList>
            <person name="Nolan M."/>
            <person name="Sikorski J."/>
            <person name="Jando M."/>
            <person name="Lucas S."/>
            <person name="Lapidus A."/>
            <person name="Glavina Del Rio T."/>
            <person name="Chen F."/>
            <person name="Tice H."/>
            <person name="Pitluck S."/>
            <person name="Cheng J.F."/>
            <person name="Chertkov O."/>
            <person name="Sims D."/>
            <person name="Meincke L."/>
            <person name="Brettin T."/>
            <person name="Han C."/>
            <person name="Detter J.C."/>
            <person name="Bruce D."/>
            <person name="Goodwin L."/>
            <person name="Land M."/>
            <person name="Hauser L."/>
            <person name="Chang Y.J."/>
            <person name="Jeffries C.D."/>
            <person name="Ivanova N."/>
            <person name="Mavromatis K."/>
            <person name="Mikhailova N."/>
            <person name="Chen A."/>
            <person name="Palaniappan K."/>
            <person name="Chain P."/>
            <person name="Rohde M."/>
            <person name="Goker M."/>
            <person name="Bristow J."/>
            <person name="Eisen J.A."/>
            <person name="Markowitz V."/>
            <person name="Hugenholtz P."/>
            <person name="Kyrpides N.C."/>
            <person name="Klenk H.P."/>
        </authorList>
    </citation>
    <scope>NUCLEOTIDE SEQUENCE [LARGE SCALE GENOMIC DNA]</scope>
    <source>
        <strain evidence="6">ATCC 12428 / DSM 43021 / JCM 3005 / NI 9100</strain>
    </source>
</reference>
<dbReference type="CDD" id="cd02883">
    <property type="entry name" value="NUDIX_Hydrolase"/>
    <property type="match status" value="1"/>
</dbReference>
<proteinExistence type="predicted"/>
<dbReference type="Proteomes" id="UP000002029">
    <property type="component" value="Chromosome"/>
</dbReference>